<sequence length="79" mass="8772">MLSDFSTVCIILANKEIASFPRLLSASPEIMIVQDCKFFSRIKLKTLKAFSTCPHLEYISTRAVPIATSSSKPLTTAYE</sequence>
<reference evidence="1 2" key="1">
    <citation type="journal article" date="2017" name="Front. Genet.">
        <title>Draft sequencing of the heterozygous diploid genome of Satsuma (Citrus unshiu Marc.) using a hybrid assembly approach.</title>
        <authorList>
            <person name="Shimizu T."/>
            <person name="Tanizawa Y."/>
            <person name="Mochizuki T."/>
            <person name="Nagasaki H."/>
            <person name="Yoshioka T."/>
            <person name="Toyoda A."/>
            <person name="Fujiyama A."/>
            <person name="Kaminuma E."/>
            <person name="Nakamura Y."/>
        </authorList>
    </citation>
    <scope>NUCLEOTIDE SEQUENCE [LARGE SCALE GENOMIC DNA]</scope>
    <source>
        <strain evidence="2">cv. Miyagawa wase</strain>
    </source>
</reference>
<evidence type="ECO:0000313" key="2">
    <source>
        <dbReference type="Proteomes" id="UP000236630"/>
    </source>
</evidence>
<keyword evidence="2" id="KW-1185">Reference proteome</keyword>
<gene>
    <name evidence="1" type="ORF">CUMW_222680</name>
</gene>
<name>A0A2H5QFT1_CITUN</name>
<accession>A0A2H5QFT1</accession>
<comment type="caution">
    <text evidence="1">The sequence shown here is derived from an EMBL/GenBank/DDBJ whole genome shotgun (WGS) entry which is preliminary data.</text>
</comment>
<dbReference type="AlphaFoldDB" id="A0A2H5QFT1"/>
<organism evidence="1 2">
    <name type="scientific">Citrus unshiu</name>
    <name type="common">Satsuma mandarin</name>
    <name type="synonym">Citrus nobilis var. unshiu</name>
    <dbReference type="NCBI Taxonomy" id="55188"/>
    <lineage>
        <taxon>Eukaryota</taxon>
        <taxon>Viridiplantae</taxon>
        <taxon>Streptophyta</taxon>
        <taxon>Embryophyta</taxon>
        <taxon>Tracheophyta</taxon>
        <taxon>Spermatophyta</taxon>
        <taxon>Magnoliopsida</taxon>
        <taxon>eudicotyledons</taxon>
        <taxon>Gunneridae</taxon>
        <taxon>Pentapetalae</taxon>
        <taxon>rosids</taxon>
        <taxon>malvids</taxon>
        <taxon>Sapindales</taxon>
        <taxon>Rutaceae</taxon>
        <taxon>Aurantioideae</taxon>
        <taxon>Citrus</taxon>
    </lineage>
</organism>
<dbReference type="EMBL" id="BDQV01000334">
    <property type="protein sequence ID" value="GAY63075.1"/>
    <property type="molecule type" value="Genomic_DNA"/>
</dbReference>
<proteinExistence type="predicted"/>
<dbReference type="Proteomes" id="UP000236630">
    <property type="component" value="Unassembled WGS sequence"/>
</dbReference>
<evidence type="ECO:0000313" key="1">
    <source>
        <dbReference type="EMBL" id="GAY63075.1"/>
    </source>
</evidence>
<protein>
    <submittedName>
        <fullName evidence="1">Uncharacterized protein</fullName>
    </submittedName>
</protein>